<dbReference type="EMBL" id="JAPFFJ010000006">
    <property type="protein sequence ID" value="KAJ6423773.1"/>
    <property type="molecule type" value="Genomic_DNA"/>
</dbReference>
<keyword evidence="3" id="KW-0479">Metal-binding</keyword>
<keyword evidence="1" id="KW-0489">Methyltransferase</keyword>
<dbReference type="GO" id="GO:0008168">
    <property type="term" value="F:methyltransferase activity"/>
    <property type="evidence" value="ECO:0007669"/>
    <property type="project" value="UniProtKB-KW"/>
</dbReference>
<dbReference type="Pfam" id="PF03492">
    <property type="entry name" value="Methyltransf_7"/>
    <property type="match status" value="1"/>
</dbReference>
<dbReference type="AlphaFoldDB" id="A0AAD6KHZ9"/>
<sequence>MARTGDNVVVSSMKLEKLLCMKGGKGEGSYASNSQAQALHARSMLHLLEETLDRVHLHSPEFPFQVADLGCSSGNNTIHIIDVIIKHMSKRFESSGLEPPEFSAFFSDLPSNDFNTLFQLLPPPANYGGSMEECLAASGVFDFQSIFLRCAEWVDAVPECVLDKRSAAYNKGRVFIHDASESTTNAYRKQFQADLAGFLSARSQEMKSGGSMFLVCLGRTSADPTDQGGAGHLFGTHFQDAWDDLVQEGLITSEKRDSFNIPVYAPSLQDFREVVEADGSFAIDKLEVFKGGSPLVVSHPDNAAEVSRAMANSCRSVVGVLVDAHIGDGLSEELFSRVEHRAKSHAKELLEKLQFFHIVASLSFA</sequence>
<evidence type="ECO:0000256" key="3">
    <source>
        <dbReference type="ARBA" id="ARBA00022723"/>
    </source>
</evidence>
<dbReference type="GO" id="GO:0032259">
    <property type="term" value="P:methylation"/>
    <property type="evidence" value="ECO:0007669"/>
    <property type="project" value="UniProtKB-KW"/>
</dbReference>
<evidence type="ECO:0000256" key="4">
    <source>
        <dbReference type="ARBA" id="ARBA00022842"/>
    </source>
</evidence>
<dbReference type="InterPro" id="IPR029063">
    <property type="entry name" value="SAM-dependent_MTases_sf"/>
</dbReference>
<dbReference type="InterPro" id="IPR005299">
    <property type="entry name" value="MeTrfase_7"/>
</dbReference>
<accession>A0AAD6KHZ9</accession>
<proteinExistence type="predicted"/>
<keyword evidence="2" id="KW-0808">Transferase</keyword>
<organism evidence="5 6">
    <name type="scientific">Salix udensis</name>
    <dbReference type="NCBI Taxonomy" id="889485"/>
    <lineage>
        <taxon>Eukaryota</taxon>
        <taxon>Viridiplantae</taxon>
        <taxon>Streptophyta</taxon>
        <taxon>Embryophyta</taxon>
        <taxon>Tracheophyta</taxon>
        <taxon>Spermatophyta</taxon>
        <taxon>Magnoliopsida</taxon>
        <taxon>eudicotyledons</taxon>
        <taxon>Gunneridae</taxon>
        <taxon>Pentapetalae</taxon>
        <taxon>rosids</taxon>
        <taxon>fabids</taxon>
        <taxon>Malpighiales</taxon>
        <taxon>Salicaceae</taxon>
        <taxon>Saliceae</taxon>
        <taxon>Salix</taxon>
    </lineage>
</organism>
<keyword evidence="4" id="KW-0460">Magnesium</keyword>
<evidence type="ECO:0000313" key="5">
    <source>
        <dbReference type="EMBL" id="KAJ6423773.1"/>
    </source>
</evidence>
<dbReference type="Gene3D" id="3.40.50.150">
    <property type="entry name" value="Vaccinia Virus protein VP39"/>
    <property type="match status" value="1"/>
</dbReference>
<name>A0AAD6KHZ9_9ROSI</name>
<keyword evidence="6" id="KW-1185">Reference proteome</keyword>
<evidence type="ECO:0000313" key="6">
    <source>
        <dbReference type="Proteomes" id="UP001162972"/>
    </source>
</evidence>
<evidence type="ECO:0000256" key="1">
    <source>
        <dbReference type="ARBA" id="ARBA00022603"/>
    </source>
</evidence>
<evidence type="ECO:0000256" key="2">
    <source>
        <dbReference type="ARBA" id="ARBA00022679"/>
    </source>
</evidence>
<evidence type="ECO:0008006" key="7">
    <source>
        <dbReference type="Google" id="ProtNLM"/>
    </source>
</evidence>
<dbReference type="PANTHER" id="PTHR31009">
    <property type="entry name" value="S-ADENOSYL-L-METHIONINE:CARBOXYL METHYLTRANSFERASE FAMILY PROTEIN"/>
    <property type="match status" value="1"/>
</dbReference>
<dbReference type="SUPFAM" id="SSF53335">
    <property type="entry name" value="S-adenosyl-L-methionine-dependent methyltransferases"/>
    <property type="match status" value="1"/>
</dbReference>
<dbReference type="GO" id="GO:0046872">
    <property type="term" value="F:metal ion binding"/>
    <property type="evidence" value="ECO:0007669"/>
    <property type="project" value="UniProtKB-KW"/>
</dbReference>
<comment type="caution">
    <text evidence="5">The sequence shown here is derived from an EMBL/GenBank/DDBJ whole genome shotgun (WGS) entry which is preliminary data.</text>
</comment>
<dbReference type="InterPro" id="IPR042086">
    <property type="entry name" value="MeTrfase_capping"/>
</dbReference>
<reference evidence="5 6" key="1">
    <citation type="journal article" date="2023" name="Int. J. Mol. Sci.">
        <title>De Novo Assembly and Annotation of 11 Diverse Shrub Willow (Salix) Genomes Reveals Novel Gene Organization in Sex-Linked Regions.</title>
        <authorList>
            <person name="Hyden B."/>
            <person name="Feng K."/>
            <person name="Yates T.B."/>
            <person name="Jawdy S."/>
            <person name="Cereghino C."/>
            <person name="Smart L.B."/>
            <person name="Muchero W."/>
        </authorList>
    </citation>
    <scope>NUCLEOTIDE SEQUENCE [LARGE SCALE GENOMIC DNA]</scope>
    <source>
        <tissue evidence="5">Shoot tip</tissue>
    </source>
</reference>
<dbReference type="Proteomes" id="UP001162972">
    <property type="component" value="Chromosome 16"/>
</dbReference>
<dbReference type="Gene3D" id="1.10.1200.270">
    <property type="entry name" value="Methyltransferase, alpha-helical capping domain"/>
    <property type="match status" value="1"/>
</dbReference>
<protein>
    <recommendedName>
        <fullName evidence="7">Indole-3-acetate O-methyltransferase 1</fullName>
    </recommendedName>
</protein>
<gene>
    <name evidence="5" type="ORF">OIU84_024698</name>
</gene>